<comment type="function">
    <text evidence="12">Catalyzes the hydrolysis of the adenine ring of phosphoribosyl-AMP.</text>
</comment>
<evidence type="ECO:0000256" key="5">
    <source>
        <dbReference type="ARBA" id="ARBA00007731"/>
    </source>
</evidence>
<organism evidence="14 15">
    <name type="scientific">Turicimonas muris</name>
    <dbReference type="NCBI Taxonomy" id="1796652"/>
    <lineage>
        <taxon>Bacteria</taxon>
        <taxon>Pseudomonadati</taxon>
        <taxon>Pseudomonadota</taxon>
        <taxon>Betaproteobacteria</taxon>
        <taxon>Burkholderiales</taxon>
        <taxon>Sutterellaceae</taxon>
        <taxon>Turicimonas</taxon>
    </lineage>
</organism>
<dbReference type="EC" id="3.5.4.19" evidence="12"/>
<keyword evidence="12" id="KW-0479">Metal-binding</keyword>
<evidence type="ECO:0000313" key="14">
    <source>
        <dbReference type="EMBL" id="OXE47785.1"/>
    </source>
</evidence>
<dbReference type="InterPro" id="IPR026660">
    <property type="entry name" value="PRA-CH"/>
</dbReference>
<evidence type="ECO:0000256" key="6">
    <source>
        <dbReference type="ARBA" id="ARBA00008299"/>
    </source>
</evidence>
<keyword evidence="10 12" id="KW-0862">Zinc</keyword>
<keyword evidence="8 12" id="KW-0028">Amino-acid biosynthesis</keyword>
<evidence type="ECO:0000256" key="3">
    <source>
        <dbReference type="ARBA" id="ARBA00005169"/>
    </source>
</evidence>
<comment type="caution">
    <text evidence="14">The sequence shown here is derived from an EMBL/GenBank/DDBJ whole genome shotgun (WGS) entry which is preliminary data.</text>
</comment>
<evidence type="ECO:0000259" key="13">
    <source>
        <dbReference type="Pfam" id="PF01502"/>
    </source>
</evidence>
<protein>
    <recommendedName>
        <fullName evidence="12">Phosphoribosyl-AMP cyclohydrolase</fullName>
        <shortName evidence="12">PRA-CH</shortName>
        <ecNumber evidence="12">3.5.4.19</ecNumber>
    </recommendedName>
</protein>
<dbReference type="GO" id="GO:0004636">
    <property type="term" value="F:phosphoribosyl-ATP diphosphatase activity"/>
    <property type="evidence" value="ECO:0007669"/>
    <property type="project" value="UniProtKB-EC"/>
</dbReference>
<comment type="subunit">
    <text evidence="12">Homodimer.</text>
</comment>
<comment type="catalytic activity">
    <reaction evidence="2">
        <text>1-(5-phospho-beta-D-ribosyl)-ATP + H2O = 1-(5-phospho-beta-D-ribosyl)-5'-AMP + diphosphate + H(+)</text>
        <dbReference type="Rhea" id="RHEA:22828"/>
        <dbReference type="ChEBI" id="CHEBI:15377"/>
        <dbReference type="ChEBI" id="CHEBI:15378"/>
        <dbReference type="ChEBI" id="CHEBI:33019"/>
        <dbReference type="ChEBI" id="CHEBI:59457"/>
        <dbReference type="ChEBI" id="CHEBI:73183"/>
        <dbReference type="EC" id="3.6.1.31"/>
    </reaction>
</comment>
<keyword evidence="15" id="KW-1185">Reference proteome</keyword>
<dbReference type="NCBIfam" id="NF000768">
    <property type="entry name" value="PRK00051.1"/>
    <property type="match status" value="1"/>
</dbReference>
<dbReference type="GO" id="GO:0000105">
    <property type="term" value="P:L-histidine biosynthetic process"/>
    <property type="evidence" value="ECO:0007669"/>
    <property type="project" value="UniProtKB-UniRule"/>
</dbReference>
<comment type="similarity">
    <text evidence="6">In the N-terminal section; belongs to the PRA-CH family.</text>
</comment>
<dbReference type="GO" id="GO:0008270">
    <property type="term" value="F:zinc ion binding"/>
    <property type="evidence" value="ECO:0007669"/>
    <property type="project" value="UniProtKB-UniRule"/>
</dbReference>
<feature type="domain" description="Phosphoribosyl-AMP cyclohydrolase" evidence="13">
    <location>
        <begin position="28"/>
        <end position="102"/>
    </location>
</feature>
<dbReference type="SUPFAM" id="SSF141734">
    <property type="entry name" value="HisI-like"/>
    <property type="match status" value="1"/>
</dbReference>
<sequence length="128" mass="14382">MFIDEIHFDAKGLVPVIAQDAKDGTILMLAWANKEALEETVKTGRGTYFSRSRSKLWRKGEESGNIQKVSEILLDCDCDAVIYKVEQIGGIACHTGHRSCFYKTLKGNAWEENSDVLKSPDVMYANHK</sequence>
<comment type="cofactor">
    <cofactor evidence="12">
        <name>Zn(2+)</name>
        <dbReference type="ChEBI" id="CHEBI:29105"/>
    </cofactor>
    <text evidence="12">Binds 1 zinc ion per subunit.</text>
</comment>
<evidence type="ECO:0000256" key="9">
    <source>
        <dbReference type="ARBA" id="ARBA00022801"/>
    </source>
</evidence>
<dbReference type="RefSeq" id="WP_066595352.1">
    <property type="nucleotide sequence ID" value="NZ_CAJTBZ010000007.1"/>
</dbReference>
<evidence type="ECO:0000313" key="15">
    <source>
        <dbReference type="Proteomes" id="UP000214610"/>
    </source>
</evidence>
<dbReference type="InterPro" id="IPR038019">
    <property type="entry name" value="PRib_AMP_CycHydrolase_sf"/>
</dbReference>
<accession>A0A227KIW1</accession>
<keyword evidence="7 12" id="KW-0963">Cytoplasm</keyword>
<comment type="pathway">
    <text evidence="4">Amino-acid biosynthesis; L-histidine biosynthesis; L-histidine from 5-phospho-alpha-D-ribose 1-diphosphate: step 2/9.</text>
</comment>
<evidence type="ECO:0000256" key="4">
    <source>
        <dbReference type="ARBA" id="ARBA00005204"/>
    </source>
</evidence>
<dbReference type="Gene3D" id="4.10.80.70">
    <property type="match status" value="1"/>
</dbReference>
<comment type="catalytic activity">
    <reaction evidence="1 12">
        <text>1-(5-phospho-beta-D-ribosyl)-5'-AMP + H2O = 1-(5-phospho-beta-D-ribosyl)-5-[(5-phospho-beta-D-ribosylamino)methylideneamino]imidazole-4-carboxamide</text>
        <dbReference type="Rhea" id="RHEA:20049"/>
        <dbReference type="ChEBI" id="CHEBI:15377"/>
        <dbReference type="ChEBI" id="CHEBI:58435"/>
        <dbReference type="ChEBI" id="CHEBI:59457"/>
        <dbReference type="EC" id="3.5.4.19"/>
    </reaction>
</comment>
<feature type="binding site" evidence="12">
    <location>
        <position position="75"/>
    </location>
    <ligand>
        <name>Mg(2+)</name>
        <dbReference type="ChEBI" id="CHEBI:18420"/>
    </ligand>
</feature>
<dbReference type="GO" id="GO:0000287">
    <property type="term" value="F:magnesium ion binding"/>
    <property type="evidence" value="ECO:0007669"/>
    <property type="project" value="UniProtKB-UniRule"/>
</dbReference>
<name>A0A227KIW1_9BURK</name>
<evidence type="ECO:0000256" key="10">
    <source>
        <dbReference type="ARBA" id="ARBA00022833"/>
    </source>
</evidence>
<feature type="binding site" evidence="12">
    <location>
        <position position="100"/>
    </location>
    <ligand>
        <name>Zn(2+)</name>
        <dbReference type="ChEBI" id="CHEBI:29105"/>
        <note>ligand shared between dimeric partners</note>
    </ligand>
</feature>
<comment type="similarity">
    <text evidence="12">Belongs to the PRA-CH family.</text>
</comment>
<gene>
    <name evidence="12 14" type="primary">hisI</name>
    <name evidence="14" type="ORF">ADH67_08400</name>
</gene>
<dbReference type="Proteomes" id="UP000214610">
    <property type="component" value="Unassembled WGS sequence"/>
</dbReference>
<dbReference type="GO" id="GO:0005737">
    <property type="term" value="C:cytoplasm"/>
    <property type="evidence" value="ECO:0007669"/>
    <property type="project" value="UniProtKB-SubCell"/>
</dbReference>
<keyword evidence="11 12" id="KW-0368">Histidine biosynthesis</keyword>
<dbReference type="InterPro" id="IPR002496">
    <property type="entry name" value="PRib_AMP_CycHydrolase_dom"/>
</dbReference>
<dbReference type="PANTHER" id="PTHR42945">
    <property type="entry name" value="HISTIDINE BIOSYNTHESIS BIFUNCTIONAL PROTEIN"/>
    <property type="match status" value="1"/>
</dbReference>
<feature type="binding site" evidence="12">
    <location>
        <position position="93"/>
    </location>
    <ligand>
        <name>Zn(2+)</name>
        <dbReference type="ChEBI" id="CHEBI:29105"/>
        <note>ligand shared between dimeric partners</note>
    </ligand>
</feature>
<evidence type="ECO:0000256" key="8">
    <source>
        <dbReference type="ARBA" id="ARBA00022605"/>
    </source>
</evidence>
<dbReference type="FunFam" id="3.10.20.810:FF:000001">
    <property type="entry name" value="Histidine biosynthesis bifunctional protein HisIE"/>
    <property type="match status" value="1"/>
</dbReference>
<keyword evidence="12" id="KW-0460">Magnesium</keyword>
<dbReference type="Pfam" id="PF01502">
    <property type="entry name" value="PRA-CH"/>
    <property type="match status" value="1"/>
</dbReference>
<dbReference type="GO" id="GO:0004635">
    <property type="term" value="F:phosphoribosyl-AMP cyclohydrolase activity"/>
    <property type="evidence" value="ECO:0007669"/>
    <property type="project" value="UniProtKB-UniRule"/>
</dbReference>
<dbReference type="HAMAP" id="MF_01021">
    <property type="entry name" value="HisI"/>
    <property type="match status" value="1"/>
</dbReference>
<evidence type="ECO:0000256" key="12">
    <source>
        <dbReference type="HAMAP-Rule" id="MF_01021"/>
    </source>
</evidence>
<dbReference type="GeneID" id="78362826"/>
<comment type="cofactor">
    <cofactor evidence="12">
        <name>Mg(2+)</name>
        <dbReference type="ChEBI" id="CHEBI:18420"/>
    </cofactor>
    <text evidence="12">Binds 1 Mg(2+) ion per subunit.</text>
</comment>
<dbReference type="Gene3D" id="3.10.20.810">
    <property type="entry name" value="Phosphoribosyl-AMP cyclohydrolase"/>
    <property type="match status" value="1"/>
</dbReference>
<dbReference type="UniPathway" id="UPA00031">
    <property type="reaction ID" value="UER00008"/>
</dbReference>
<feature type="binding site" evidence="12">
    <location>
        <position position="76"/>
    </location>
    <ligand>
        <name>Zn(2+)</name>
        <dbReference type="ChEBI" id="CHEBI:29105"/>
        <note>ligand shared between dimeric partners</note>
    </ligand>
</feature>
<feature type="binding site" evidence="12">
    <location>
        <position position="77"/>
    </location>
    <ligand>
        <name>Mg(2+)</name>
        <dbReference type="ChEBI" id="CHEBI:18420"/>
    </ligand>
</feature>
<evidence type="ECO:0000256" key="2">
    <source>
        <dbReference type="ARBA" id="ARBA00001460"/>
    </source>
</evidence>
<comment type="similarity">
    <text evidence="5">In the C-terminal section; belongs to the PRA-PH family.</text>
</comment>
<feature type="binding site" evidence="12">
    <location>
        <position position="79"/>
    </location>
    <ligand>
        <name>Mg(2+)</name>
        <dbReference type="ChEBI" id="CHEBI:18420"/>
    </ligand>
</feature>
<evidence type="ECO:0000256" key="7">
    <source>
        <dbReference type="ARBA" id="ARBA00022490"/>
    </source>
</evidence>
<dbReference type="EMBL" id="NHMP01000004">
    <property type="protein sequence ID" value="OXE47785.1"/>
    <property type="molecule type" value="Genomic_DNA"/>
</dbReference>
<dbReference type="PANTHER" id="PTHR42945:SF1">
    <property type="entry name" value="HISTIDINE BIOSYNTHESIS BIFUNCTIONAL PROTEIN HIS7"/>
    <property type="match status" value="1"/>
</dbReference>
<comment type="subcellular location">
    <subcellularLocation>
        <location evidence="12">Cytoplasm</location>
    </subcellularLocation>
</comment>
<reference evidence="15" key="1">
    <citation type="submission" date="2017-05" db="EMBL/GenBank/DDBJ databases">
        <title>Improved OligoMM genomes.</title>
        <authorList>
            <person name="Garzetti D."/>
        </authorList>
    </citation>
    <scope>NUCLEOTIDE SEQUENCE [LARGE SCALE GENOMIC DNA]</scope>
    <source>
        <strain evidence="15">YL45</strain>
    </source>
</reference>
<comment type="pathway">
    <text evidence="3 12">Amino-acid biosynthesis; L-histidine biosynthesis; L-histidine from 5-phospho-alpha-D-ribose 1-diphosphate: step 3/9.</text>
</comment>
<evidence type="ECO:0000256" key="1">
    <source>
        <dbReference type="ARBA" id="ARBA00000024"/>
    </source>
</evidence>
<dbReference type="AlphaFoldDB" id="A0A227KIW1"/>
<evidence type="ECO:0000256" key="11">
    <source>
        <dbReference type="ARBA" id="ARBA00023102"/>
    </source>
</evidence>
<keyword evidence="9 12" id="KW-0378">Hydrolase</keyword>
<proteinExistence type="inferred from homology"/>